<dbReference type="Pfam" id="PF02653">
    <property type="entry name" value="BPD_transp_2"/>
    <property type="match status" value="1"/>
</dbReference>
<reference evidence="7 8" key="1">
    <citation type="journal article" date="2021" name="ISME Commun">
        <title>Automated analysis of genomic sequences facilitates high-throughput and comprehensive description of bacteria.</title>
        <authorList>
            <person name="Hitch T.C.A."/>
        </authorList>
    </citation>
    <scope>NUCLEOTIDE SEQUENCE [LARGE SCALE GENOMIC DNA]</scope>
    <source>
        <strain evidence="7 8">Sanger_23</strain>
    </source>
</reference>
<comment type="caution">
    <text evidence="7">The sequence shown here is derived from an EMBL/GenBank/DDBJ whole genome shotgun (WGS) entry which is preliminary data.</text>
</comment>
<sequence>MNKKNVKSWMNQNIIVFAFVALFIVFSILSPAFLNLNNLLNITRQISFRGIAAVGMMMIILTGGIDLSIGSTIELVNVLCPTMMVKMGVHPILAILISLLMSAVVGFCNGFLITKYNIPPMIATMAFMNILYGAAYLISGGQPVFGFSDGFALMGQGYIGMLPIPTLIMILMFVLGAFILKKTVFGRSLYAIGGNEEAVRLSGINVDKVKIMAYIMSSVFACVAGLLMLSRLMSGTPNTGRGFEFEVITAVVLGGVSVSGGAGRLFSVVFGVLIIGILNNGLTLLGLDTYWQYVMNGVVLILAVGMDYASRKHAASVVEKE</sequence>
<evidence type="ECO:0000256" key="6">
    <source>
        <dbReference type="SAM" id="Phobius"/>
    </source>
</evidence>
<evidence type="ECO:0000313" key="8">
    <source>
        <dbReference type="Proteomes" id="UP001652409"/>
    </source>
</evidence>
<dbReference type="EMBL" id="JAOQJL010000027">
    <property type="protein sequence ID" value="MCU6766273.1"/>
    <property type="molecule type" value="Genomic_DNA"/>
</dbReference>
<feature type="transmembrane region" description="Helical" evidence="6">
    <location>
        <begin position="118"/>
        <end position="138"/>
    </location>
</feature>
<keyword evidence="3 6" id="KW-0812">Transmembrane</keyword>
<dbReference type="Proteomes" id="UP001652409">
    <property type="component" value="Unassembled WGS sequence"/>
</dbReference>
<evidence type="ECO:0000256" key="3">
    <source>
        <dbReference type="ARBA" id="ARBA00022692"/>
    </source>
</evidence>
<evidence type="ECO:0000256" key="5">
    <source>
        <dbReference type="ARBA" id="ARBA00023136"/>
    </source>
</evidence>
<keyword evidence="4 6" id="KW-1133">Transmembrane helix</keyword>
<comment type="subcellular location">
    <subcellularLocation>
        <location evidence="1">Cell membrane</location>
        <topology evidence="1">Multi-pass membrane protein</topology>
    </subcellularLocation>
</comment>
<organism evidence="7 8">
    <name type="scientific">Blautia ammoniilytica</name>
    <dbReference type="NCBI Taxonomy" id="2981782"/>
    <lineage>
        <taxon>Bacteria</taxon>
        <taxon>Bacillati</taxon>
        <taxon>Bacillota</taxon>
        <taxon>Clostridia</taxon>
        <taxon>Lachnospirales</taxon>
        <taxon>Lachnospiraceae</taxon>
        <taxon>Blautia</taxon>
    </lineage>
</organism>
<evidence type="ECO:0000256" key="2">
    <source>
        <dbReference type="ARBA" id="ARBA00022475"/>
    </source>
</evidence>
<protein>
    <submittedName>
        <fullName evidence="7">ABC transporter permease</fullName>
    </submittedName>
</protein>
<evidence type="ECO:0000256" key="4">
    <source>
        <dbReference type="ARBA" id="ARBA00022989"/>
    </source>
</evidence>
<name>A0ABT2TVK4_9FIRM</name>
<feature type="transmembrane region" description="Helical" evidence="6">
    <location>
        <begin position="89"/>
        <end position="112"/>
    </location>
</feature>
<feature type="transmembrane region" description="Helical" evidence="6">
    <location>
        <begin position="158"/>
        <end position="180"/>
    </location>
</feature>
<keyword evidence="2" id="KW-1003">Cell membrane</keyword>
<evidence type="ECO:0000313" key="7">
    <source>
        <dbReference type="EMBL" id="MCU6766273.1"/>
    </source>
</evidence>
<keyword evidence="8" id="KW-1185">Reference proteome</keyword>
<feature type="transmembrane region" description="Helical" evidence="6">
    <location>
        <begin position="46"/>
        <end position="69"/>
    </location>
</feature>
<dbReference type="RefSeq" id="WP_262582958.1">
    <property type="nucleotide sequence ID" value="NZ_JAOQJL010000027.1"/>
</dbReference>
<accession>A0ABT2TVK4</accession>
<feature type="transmembrane region" description="Helical" evidence="6">
    <location>
        <begin position="211"/>
        <end position="229"/>
    </location>
</feature>
<feature type="transmembrane region" description="Helical" evidence="6">
    <location>
        <begin position="250"/>
        <end position="278"/>
    </location>
</feature>
<dbReference type="PANTHER" id="PTHR32196">
    <property type="entry name" value="ABC TRANSPORTER PERMEASE PROTEIN YPHD-RELATED-RELATED"/>
    <property type="match status" value="1"/>
</dbReference>
<keyword evidence="5 6" id="KW-0472">Membrane</keyword>
<dbReference type="CDD" id="cd06579">
    <property type="entry name" value="TM_PBP1_transp_AraH_like"/>
    <property type="match status" value="1"/>
</dbReference>
<proteinExistence type="predicted"/>
<evidence type="ECO:0000256" key="1">
    <source>
        <dbReference type="ARBA" id="ARBA00004651"/>
    </source>
</evidence>
<feature type="transmembrane region" description="Helical" evidence="6">
    <location>
        <begin position="12"/>
        <end position="34"/>
    </location>
</feature>
<gene>
    <name evidence="7" type="ORF">OCV61_12745</name>
</gene>
<dbReference type="InterPro" id="IPR001851">
    <property type="entry name" value="ABC_transp_permease"/>
</dbReference>